<sequence>MIIYGVAFLALCTLLGLFIGELLGKLLGVPANVGGVGIAMLLLIFVGSALHKRGLMGAKSEQGVEFWSAIYIPIVVAMAAQQNVLGALSGGPMAILAGIAAVVLGFAMVPVLDRLGQKKPDAAAAADALKPAQR</sequence>
<evidence type="ECO:0000313" key="3">
    <source>
        <dbReference type="EMBL" id="MDV3441095.1"/>
    </source>
</evidence>
<dbReference type="EMBL" id="AP022213">
    <property type="protein sequence ID" value="BBT19395.1"/>
    <property type="molecule type" value="Genomic_DNA"/>
</dbReference>
<name>A0A1I0UMY9_9GAMM</name>
<reference evidence="2 4" key="1">
    <citation type="submission" date="2019-12" db="EMBL/GenBank/DDBJ databases">
        <title>complete genome sequences of Pseudomonas otitidis str. WP8-S17-CRE-03 isolated from wastewater treatment plant effluent.</title>
        <authorList>
            <person name="Sekizuka T."/>
            <person name="Itokawa K."/>
            <person name="Yatsu K."/>
            <person name="Inamine Y."/>
            <person name="Kuroda M."/>
        </authorList>
    </citation>
    <scope>NUCLEOTIDE SEQUENCE [LARGE SCALE GENOMIC DNA]</scope>
    <source>
        <strain evidence="2 4">WP8-S17-CRE-03</strain>
    </source>
</reference>
<dbReference type="STRING" id="319939.SAMN05216263_11794"/>
<gene>
    <name evidence="3" type="primary">madL</name>
    <name evidence="3" type="ORF">R0G64_16845</name>
    <name evidence="2" type="ORF">WP8S17C03_54440</name>
</gene>
<feature type="transmembrane region" description="Helical" evidence="1">
    <location>
        <begin position="93"/>
        <end position="112"/>
    </location>
</feature>
<dbReference type="InterPro" id="IPR004690">
    <property type="entry name" value="Maln_transptMadL"/>
</dbReference>
<evidence type="ECO:0000313" key="5">
    <source>
        <dbReference type="Proteomes" id="UP001273935"/>
    </source>
</evidence>
<dbReference type="EMBL" id="JAWJUL010000064">
    <property type="protein sequence ID" value="MDV3441095.1"/>
    <property type="molecule type" value="Genomic_DNA"/>
</dbReference>
<keyword evidence="1" id="KW-0472">Membrane</keyword>
<keyword evidence="1" id="KW-0812">Transmembrane</keyword>
<dbReference type="RefSeq" id="WP_044407152.1">
    <property type="nucleotide sequence ID" value="NZ_AP022213.1"/>
</dbReference>
<dbReference type="Proteomes" id="UP000515591">
    <property type="component" value="Chromosome"/>
</dbReference>
<dbReference type="AlphaFoldDB" id="A0A1I0UMY9"/>
<dbReference type="Proteomes" id="UP001273935">
    <property type="component" value="Unassembled WGS sequence"/>
</dbReference>
<keyword evidence="5" id="KW-1185">Reference proteome</keyword>
<dbReference type="Pfam" id="PF03817">
    <property type="entry name" value="MadL"/>
    <property type="match status" value="1"/>
</dbReference>
<reference evidence="3 5" key="2">
    <citation type="submission" date="2023-10" db="EMBL/GenBank/DDBJ databases">
        <title>Pseudomonas otitidis isolated from a paediatric patient with cystic fibrosis in Chile.</title>
        <authorList>
            <person name="Amsteins-Romero L."/>
            <person name="Opazo-Capurro A."/>
            <person name="Matus-Kohler M."/>
            <person name="Gonzalez-Rocha G."/>
        </authorList>
    </citation>
    <scope>NUCLEOTIDE SEQUENCE [LARGE SCALE GENOMIC DNA]</scope>
    <source>
        <strain evidence="3 5">P-714</strain>
    </source>
</reference>
<proteinExistence type="predicted"/>
<dbReference type="GO" id="GO:0016020">
    <property type="term" value="C:membrane"/>
    <property type="evidence" value="ECO:0007669"/>
    <property type="project" value="InterPro"/>
</dbReference>
<protein>
    <submittedName>
        <fullName evidence="2">Malonate transporter MadL</fullName>
    </submittedName>
    <submittedName>
        <fullName evidence="3">Malonate transporter subunit MadL</fullName>
    </submittedName>
</protein>
<feature type="transmembrane region" description="Helical" evidence="1">
    <location>
        <begin position="63"/>
        <end position="81"/>
    </location>
</feature>
<organism evidence="2 4">
    <name type="scientific">Metapseudomonas otitidis</name>
    <dbReference type="NCBI Taxonomy" id="319939"/>
    <lineage>
        <taxon>Bacteria</taxon>
        <taxon>Pseudomonadati</taxon>
        <taxon>Pseudomonadota</taxon>
        <taxon>Gammaproteobacteria</taxon>
        <taxon>Pseudomonadales</taxon>
        <taxon>Pseudomonadaceae</taxon>
        <taxon>Metapseudomonas</taxon>
    </lineage>
</organism>
<evidence type="ECO:0000256" key="1">
    <source>
        <dbReference type="SAM" id="Phobius"/>
    </source>
</evidence>
<accession>A0A1I0UMY9</accession>
<keyword evidence="1" id="KW-1133">Transmembrane helix</keyword>
<evidence type="ECO:0000313" key="2">
    <source>
        <dbReference type="EMBL" id="BBT19395.1"/>
    </source>
</evidence>
<feature type="transmembrane region" description="Helical" evidence="1">
    <location>
        <begin position="34"/>
        <end position="51"/>
    </location>
</feature>
<evidence type="ECO:0000313" key="4">
    <source>
        <dbReference type="Proteomes" id="UP000515591"/>
    </source>
</evidence>
<dbReference type="NCBIfam" id="TIGR00807">
    <property type="entry name" value="malonate_madL"/>
    <property type="match status" value="1"/>
</dbReference>